<evidence type="ECO:0000313" key="2">
    <source>
        <dbReference type="Proteomes" id="UP000064183"/>
    </source>
</evidence>
<dbReference type="GeneID" id="27784305"/>
<organism evidence="1 2">
    <name type="scientific">Streptomyces globisporus C-1027</name>
    <dbReference type="NCBI Taxonomy" id="1172567"/>
    <lineage>
        <taxon>Bacteria</taxon>
        <taxon>Bacillati</taxon>
        <taxon>Actinomycetota</taxon>
        <taxon>Actinomycetes</taxon>
        <taxon>Kitasatosporales</taxon>
        <taxon>Streptomycetaceae</taxon>
        <taxon>Streptomyces</taxon>
    </lineage>
</organism>
<name>A0A0U3MEQ7_STRGL</name>
<gene>
    <name evidence="1" type="ORF">WQO_18220</name>
</gene>
<accession>A0A0U3MEQ7</accession>
<reference evidence="1 2" key="1">
    <citation type="journal article" date="2012" name="J. Bacteriol.">
        <title>Draft genome sequence of Streptomyces globisporus C-1027, which produces an antitumor antibiotic consisting of a nine-membered enediyne with a chromoprotein.</title>
        <authorList>
            <person name="Wang L."/>
            <person name="Wang S."/>
            <person name="He Q."/>
            <person name="Yu T."/>
            <person name="Li Q."/>
            <person name="Hong B."/>
        </authorList>
    </citation>
    <scope>NUCLEOTIDE SEQUENCE [LARGE SCALE GENOMIC DNA]</scope>
    <source>
        <strain evidence="1 2">C-1027</strain>
    </source>
</reference>
<sequence>MDSKKRDLHQRAAFMCPTCKQSVPSEIHRHKSLGIFVPVWRAGPCENPDCAEYAAAPEQNSRHRSRH</sequence>
<protein>
    <submittedName>
        <fullName evidence="1">Uncharacterized protein</fullName>
    </submittedName>
</protein>
<dbReference type="STRING" id="1172567.WQO_18220"/>
<dbReference type="KEGG" id="sgb:WQO_18220"/>
<dbReference type="RefSeq" id="WP_029182555.1">
    <property type="nucleotide sequence ID" value="NZ_CP013738.1"/>
</dbReference>
<evidence type="ECO:0000313" key="1">
    <source>
        <dbReference type="EMBL" id="ALU95087.1"/>
    </source>
</evidence>
<dbReference type="AlphaFoldDB" id="A0A0U3MEQ7"/>
<dbReference type="Proteomes" id="UP000064183">
    <property type="component" value="Chromosome"/>
</dbReference>
<dbReference type="EMBL" id="CP013738">
    <property type="protein sequence ID" value="ALU95087.1"/>
    <property type="molecule type" value="Genomic_DNA"/>
</dbReference>
<proteinExistence type="predicted"/>